<organism evidence="1 2">
    <name type="scientific">Pseudomonas viridiflava</name>
    <name type="common">Phytomonas viridiflava</name>
    <dbReference type="NCBI Taxonomy" id="33069"/>
    <lineage>
        <taxon>Bacteria</taxon>
        <taxon>Pseudomonadati</taxon>
        <taxon>Pseudomonadota</taxon>
        <taxon>Gammaproteobacteria</taxon>
        <taxon>Pseudomonadales</taxon>
        <taxon>Pseudomonadaceae</taxon>
        <taxon>Pseudomonas</taxon>
    </lineage>
</organism>
<evidence type="ECO:0000313" key="2">
    <source>
        <dbReference type="Proteomes" id="UP000196842"/>
    </source>
</evidence>
<proteinExistence type="predicted"/>
<dbReference type="Proteomes" id="UP000196842">
    <property type="component" value="Chromosome I"/>
</dbReference>
<dbReference type="KEGG" id="pvd:CFBP1590_0993"/>
<evidence type="ECO:0000313" key="1">
    <source>
        <dbReference type="EMBL" id="SMS08579.1"/>
    </source>
</evidence>
<gene>
    <name evidence="1" type="ORF">CFBP1590_0993</name>
</gene>
<sequence>MYVRQIRVQRIVVYFLCKKYLVLLGFPISNSMFC</sequence>
<protein>
    <submittedName>
        <fullName evidence="1">Uncharacterized protein</fullName>
    </submittedName>
</protein>
<dbReference type="AlphaFoldDB" id="A0A1Y6JFL1"/>
<dbReference type="EMBL" id="LT855380">
    <property type="protein sequence ID" value="SMS08579.1"/>
    <property type="molecule type" value="Genomic_DNA"/>
</dbReference>
<reference evidence="1 2" key="1">
    <citation type="submission" date="2017-05" db="EMBL/GenBank/DDBJ databases">
        <authorList>
            <person name="Song R."/>
            <person name="Chenine A.L."/>
            <person name="Ruprecht R.M."/>
        </authorList>
    </citation>
    <scope>NUCLEOTIDE SEQUENCE [LARGE SCALE GENOMIC DNA]</scope>
    <source>
        <strain evidence="1 2">CFBP 1590</strain>
    </source>
</reference>
<name>A0A1Y6JFL1_PSEVI</name>
<accession>A0A1Y6JFL1</accession>